<dbReference type="SUPFAM" id="SSF47413">
    <property type="entry name" value="lambda repressor-like DNA-binding domains"/>
    <property type="match status" value="1"/>
</dbReference>
<name>A0A6M1PFB0_9BACL</name>
<proteinExistence type="predicted"/>
<organism evidence="3 4">
    <name type="scientific">Paenibacillus apii</name>
    <dbReference type="NCBI Taxonomy" id="1850370"/>
    <lineage>
        <taxon>Bacteria</taxon>
        <taxon>Bacillati</taxon>
        <taxon>Bacillota</taxon>
        <taxon>Bacilli</taxon>
        <taxon>Bacillales</taxon>
        <taxon>Paenibacillaceae</taxon>
        <taxon>Paenibacillus</taxon>
    </lineage>
</organism>
<evidence type="ECO:0000256" key="1">
    <source>
        <dbReference type="ARBA" id="ARBA00023125"/>
    </source>
</evidence>
<dbReference type="Gene3D" id="1.10.260.40">
    <property type="entry name" value="lambda repressor-like DNA-binding domains"/>
    <property type="match status" value="1"/>
</dbReference>
<evidence type="ECO:0000313" key="3">
    <source>
        <dbReference type="EMBL" id="NGM81254.1"/>
    </source>
</evidence>
<sequence length="72" mass="8189">MPYSQIVAENIKRAREARGLEAQELARKLGISKQAISGYDSGRRKWPIDLIPQVADILGVSIEYIYGRERDE</sequence>
<dbReference type="Proteomes" id="UP000480151">
    <property type="component" value="Unassembled WGS sequence"/>
</dbReference>
<dbReference type="PROSITE" id="PS50943">
    <property type="entry name" value="HTH_CROC1"/>
    <property type="match status" value="1"/>
</dbReference>
<dbReference type="SMART" id="SM00530">
    <property type="entry name" value="HTH_XRE"/>
    <property type="match status" value="1"/>
</dbReference>
<dbReference type="EMBL" id="JAAKGU010000001">
    <property type="protein sequence ID" value="NGM81254.1"/>
    <property type="molecule type" value="Genomic_DNA"/>
</dbReference>
<feature type="domain" description="HTH cro/C1-type" evidence="2">
    <location>
        <begin position="11"/>
        <end position="65"/>
    </location>
</feature>
<keyword evidence="4" id="KW-1185">Reference proteome</keyword>
<evidence type="ECO:0000259" key="2">
    <source>
        <dbReference type="PROSITE" id="PS50943"/>
    </source>
</evidence>
<dbReference type="InterPro" id="IPR010982">
    <property type="entry name" value="Lambda_DNA-bd_dom_sf"/>
</dbReference>
<dbReference type="InterPro" id="IPR001387">
    <property type="entry name" value="Cro/C1-type_HTH"/>
</dbReference>
<dbReference type="PANTHER" id="PTHR46558">
    <property type="entry name" value="TRACRIPTIONAL REGULATORY PROTEIN-RELATED-RELATED"/>
    <property type="match status" value="1"/>
</dbReference>
<dbReference type="PANTHER" id="PTHR46558:SF11">
    <property type="entry name" value="HTH-TYPE TRANSCRIPTIONAL REGULATOR XRE"/>
    <property type="match status" value="1"/>
</dbReference>
<accession>A0A6M1PFB0</accession>
<reference evidence="3 4" key="1">
    <citation type="submission" date="2020-02" db="EMBL/GenBank/DDBJ databases">
        <authorList>
            <person name="Gao J."/>
            <person name="Sun J."/>
        </authorList>
    </citation>
    <scope>NUCLEOTIDE SEQUENCE [LARGE SCALE GENOMIC DNA]</scope>
    <source>
        <strain evidence="3 4">7124</strain>
    </source>
</reference>
<keyword evidence="1" id="KW-0238">DNA-binding</keyword>
<protein>
    <submittedName>
        <fullName evidence="3">Helix-turn-helix transcriptional regulator</fullName>
    </submittedName>
</protein>
<dbReference type="GO" id="GO:0003677">
    <property type="term" value="F:DNA binding"/>
    <property type="evidence" value="ECO:0007669"/>
    <property type="project" value="UniProtKB-KW"/>
</dbReference>
<gene>
    <name evidence="3" type="ORF">G5B47_02375</name>
</gene>
<evidence type="ECO:0000313" key="4">
    <source>
        <dbReference type="Proteomes" id="UP000480151"/>
    </source>
</evidence>
<dbReference type="AlphaFoldDB" id="A0A6M1PFB0"/>
<dbReference type="Pfam" id="PF01381">
    <property type="entry name" value="HTH_3"/>
    <property type="match status" value="1"/>
</dbReference>
<comment type="caution">
    <text evidence="3">The sequence shown here is derived from an EMBL/GenBank/DDBJ whole genome shotgun (WGS) entry which is preliminary data.</text>
</comment>
<dbReference type="CDD" id="cd00093">
    <property type="entry name" value="HTH_XRE"/>
    <property type="match status" value="1"/>
</dbReference>
<dbReference type="RefSeq" id="WP_165093895.1">
    <property type="nucleotide sequence ID" value="NZ_JAAKGU010000001.1"/>
</dbReference>